<dbReference type="AlphaFoldDB" id="N1QEM4"/>
<dbReference type="OrthoDB" id="10259545at2759"/>
<evidence type="ECO:0000313" key="2">
    <source>
        <dbReference type="Proteomes" id="UP000016931"/>
    </source>
</evidence>
<organism evidence="1 2">
    <name type="scientific">Sphaerulina musiva (strain SO2202)</name>
    <name type="common">Poplar stem canker fungus</name>
    <name type="synonym">Septoria musiva</name>
    <dbReference type="NCBI Taxonomy" id="692275"/>
    <lineage>
        <taxon>Eukaryota</taxon>
        <taxon>Fungi</taxon>
        <taxon>Dikarya</taxon>
        <taxon>Ascomycota</taxon>
        <taxon>Pezizomycotina</taxon>
        <taxon>Dothideomycetes</taxon>
        <taxon>Dothideomycetidae</taxon>
        <taxon>Mycosphaerellales</taxon>
        <taxon>Mycosphaerellaceae</taxon>
        <taxon>Sphaerulina</taxon>
    </lineage>
</organism>
<gene>
    <name evidence="1" type="ORF">SEPMUDRAFT_119432</name>
</gene>
<name>N1QEM4_SPHMS</name>
<dbReference type="HOGENOM" id="CLU_1928924_0_0_1"/>
<sequence length="131" mass="14804">MPGPCWEIHEAKVHQATSGGMPEHDSCLAPHVARLKLQGLGQMAARSIFLLGLIGTLNAGASRDLIEEFDIRRNEHCDVCPYRHDSSFRVQTFDRLRRSSCTYASTRSRVRSRAILSHFGLRRVFVVRLSL</sequence>
<protein>
    <submittedName>
        <fullName evidence="1">Uncharacterized protein</fullName>
    </submittedName>
</protein>
<dbReference type="Proteomes" id="UP000016931">
    <property type="component" value="Unassembled WGS sequence"/>
</dbReference>
<evidence type="ECO:0000313" key="1">
    <source>
        <dbReference type="EMBL" id="EMF10921.1"/>
    </source>
</evidence>
<dbReference type="RefSeq" id="XP_016759042.1">
    <property type="nucleotide sequence ID" value="XM_016901507.1"/>
</dbReference>
<proteinExistence type="predicted"/>
<dbReference type="EMBL" id="KB456267">
    <property type="protein sequence ID" value="EMF10921.1"/>
    <property type="molecule type" value="Genomic_DNA"/>
</dbReference>
<reference evidence="1 2" key="1">
    <citation type="journal article" date="2012" name="PLoS Pathog.">
        <title>Diverse lifestyles and strategies of plant pathogenesis encoded in the genomes of eighteen Dothideomycetes fungi.</title>
        <authorList>
            <person name="Ohm R.A."/>
            <person name="Feau N."/>
            <person name="Henrissat B."/>
            <person name="Schoch C.L."/>
            <person name="Horwitz B.A."/>
            <person name="Barry K.W."/>
            <person name="Condon B.J."/>
            <person name="Copeland A.C."/>
            <person name="Dhillon B."/>
            <person name="Glaser F."/>
            <person name="Hesse C.N."/>
            <person name="Kosti I."/>
            <person name="LaButti K."/>
            <person name="Lindquist E.A."/>
            <person name="Lucas S."/>
            <person name="Salamov A.A."/>
            <person name="Bradshaw R.E."/>
            <person name="Ciuffetti L."/>
            <person name="Hamelin R.C."/>
            <person name="Kema G.H.J."/>
            <person name="Lawrence C."/>
            <person name="Scott J.A."/>
            <person name="Spatafora J.W."/>
            <person name="Turgeon B.G."/>
            <person name="de Wit P.J.G.M."/>
            <person name="Zhong S."/>
            <person name="Goodwin S.B."/>
            <person name="Grigoriev I.V."/>
        </authorList>
    </citation>
    <scope>NUCLEOTIDE SEQUENCE [LARGE SCALE GENOMIC DNA]</scope>
    <source>
        <strain evidence="1 2">SO2202</strain>
    </source>
</reference>
<accession>N1QEM4</accession>
<dbReference type="GeneID" id="27898644"/>
<keyword evidence="2" id="KW-1185">Reference proteome</keyword>